<dbReference type="EMBL" id="MLHL01000069">
    <property type="protein sequence ID" value="OOF46635.1"/>
    <property type="molecule type" value="Genomic_DNA"/>
</dbReference>
<dbReference type="OrthoDB" id="8603051at2"/>
<dbReference type="Proteomes" id="UP000189161">
    <property type="component" value="Unassembled WGS sequence"/>
</dbReference>
<organism evidence="1 2">
    <name type="scientific">Rodentibacter trehalosifermentans</name>
    <dbReference type="NCBI Taxonomy" id="1908263"/>
    <lineage>
        <taxon>Bacteria</taxon>
        <taxon>Pseudomonadati</taxon>
        <taxon>Pseudomonadota</taxon>
        <taxon>Gammaproteobacteria</taxon>
        <taxon>Pasteurellales</taxon>
        <taxon>Pasteurellaceae</taxon>
        <taxon>Rodentibacter</taxon>
    </lineage>
</organism>
<dbReference type="AlphaFoldDB" id="A0A1V3IWF6"/>
<accession>A0A1V3IWF6</accession>
<reference evidence="1 2" key="1">
    <citation type="submission" date="2016-10" db="EMBL/GenBank/DDBJ databases">
        <title>Rodentibacter gen. nov. and new species.</title>
        <authorList>
            <person name="Christensen H."/>
        </authorList>
    </citation>
    <scope>NUCLEOTIDE SEQUENCE [LARGE SCALE GENOMIC DNA]</scope>
    <source>
        <strain evidence="1 2">H1987082031</strain>
    </source>
</reference>
<name>A0A1V3IWF6_9PAST</name>
<comment type="caution">
    <text evidence="1">The sequence shown here is derived from an EMBL/GenBank/DDBJ whole genome shotgun (WGS) entry which is preliminary data.</text>
</comment>
<dbReference type="RefSeq" id="WP_143531419.1">
    <property type="nucleotide sequence ID" value="NZ_MLHL01000069.1"/>
</dbReference>
<evidence type="ECO:0000313" key="2">
    <source>
        <dbReference type="Proteomes" id="UP000189161"/>
    </source>
</evidence>
<keyword evidence="2" id="KW-1185">Reference proteome</keyword>
<gene>
    <name evidence="1" type="ORF">BKK52_11170</name>
</gene>
<evidence type="ECO:0000313" key="1">
    <source>
        <dbReference type="EMBL" id="OOF46635.1"/>
    </source>
</evidence>
<protein>
    <submittedName>
        <fullName evidence="1">Uncharacterized protein</fullName>
    </submittedName>
</protein>
<proteinExistence type="predicted"/>
<sequence length="121" mass="13708">MKLIILLFSTFLLNGCFLFMHKCDSLTGWCSSSNSPSLHEYDSWYSSIEVDNLKRNSILTLPYKIIEVENNKKKDILESCGIEPYDGSLIKGSSLENARICVYKKGLCSSRKGVYSCNFSQ</sequence>